<keyword evidence="9" id="KW-1185">Reference proteome</keyword>
<comment type="caution">
    <text evidence="8">The sequence shown here is derived from an EMBL/GenBank/DDBJ whole genome shotgun (WGS) entry which is preliminary data.</text>
</comment>
<sequence>MSATASPLPPGYAVTAAPGDIATDLGLLVLRVVIGVIMAAHGTQKLFGWFHGNGLTATGRYFTAQGYPAGKTMAVIAGLSEALGGLGLILGLLTPLAAAAVIGVMINAIATKHGFFAPKGYEYELALTAAAVALALAGPGRLALDQALPVLRVRRLIYGLAAIVLAAVVAAVVLATRN</sequence>
<evidence type="ECO:0000256" key="4">
    <source>
        <dbReference type="ARBA" id="ARBA00022692"/>
    </source>
</evidence>
<evidence type="ECO:0000256" key="2">
    <source>
        <dbReference type="ARBA" id="ARBA00006679"/>
    </source>
</evidence>
<dbReference type="EMBL" id="WEGI01000013">
    <property type="protein sequence ID" value="MQY30253.1"/>
    <property type="molecule type" value="Genomic_DNA"/>
</dbReference>
<dbReference type="OrthoDB" id="346004at2"/>
<evidence type="ECO:0000313" key="9">
    <source>
        <dbReference type="Proteomes" id="UP000431401"/>
    </source>
</evidence>
<keyword evidence="4 7" id="KW-0812">Transmembrane</keyword>
<keyword evidence="5 7" id="KW-1133">Transmembrane helix</keyword>
<dbReference type="AlphaFoldDB" id="A0A7K0DWU3"/>
<dbReference type="PANTHER" id="PTHR33452:SF1">
    <property type="entry name" value="INNER MEMBRANE PROTEIN YPHA-RELATED"/>
    <property type="match status" value="1"/>
</dbReference>
<dbReference type="InterPro" id="IPR032808">
    <property type="entry name" value="DoxX"/>
</dbReference>
<dbReference type="Proteomes" id="UP000431401">
    <property type="component" value="Unassembled WGS sequence"/>
</dbReference>
<evidence type="ECO:0000256" key="7">
    <source>
        <dbReference type="SAM" id="Phobius"/>
    </source>
</evidence>
<dbReference type="Pfam" id="PF07681">
    <property type="entry name" value="DoxX"/>
    <property type="match status" value="1"/>
</dbReference>
<comment type="subcellular location">
    <subcellularLocation>
        <location evidence="1">Cell membrane</location>
        <topology evidence="1">Multi-pass membrane protein</topology>
    </subcellularLocation>
</comment>
<dbReference type="PANTHER" id="PTHR33452">
    <property type="entry name" value="OXIDOREDUCTASE CATD-RELATED"/>
    <property type="match status" value="1"/>
</dbReference>
<gene>
    <name evidence="8" type="ORF">NRB56_58510</name>
</gene>
<dbReference type="InterPro" id="IPR051907">
    <property type="entry name" value="DoxX-like_oxidoreductase"/>
</dbReference>
<evidence type="ECO:0008006" key="10">
    <source>
        <dbReference type="Google" id="ProtNLM"/>
    </source>
</evidence>
<proteinExistence type="inferred from homology"/>
<feature type="transmembrane region" description="Helical" evidence="7">
    <location>
        <begin position="126"/>
        <end position="144"/>
    </location>
</feature>
<keyword evidence="3" id="KW-1003">Cell membrane</keyword>
<evidence type="ECO:0000256" key="6">
    <source>
        <dbReference type="ARBA" id="ARBA00023136"/>
    </source>
</evidence>
<evidence type="ECO:0000256" key="5">
    <source>
        <dbReference type="ARBA" id="ARBA00022989"/>
    </source>
</evidence>
<organism evidence="8 9">
    <name type="scientific">Nocardia aurantia</name>
    <dbReference type="NCBI Taxonomy" id="2585199"/>
    <lineage>
        <taxon>Bacteria</taxon>
        <taxon>Bacillati</taxon>
        <taxon>Actinomycetota</taxon>
        <taxon>Actinomycetes</taxon>
        <taxon>Mycobacteriales</taxon>
        <taxon>Nocardiaceae</taxon>
        <taxon>Nocardia</taxon>
    </lineage>
</organism>
<evidence type="ECO:0000313" key="8">
    <source>
        <dbReference type="EMBL" id="MQY30253.1"/>
    </source>
</evidence>
<feature type="transmembrane region" description="Helical" evidence="7">
    <location>
        <begin position="156"/>
        <end position="175"/>
    </location>
</feature>
<accession>A0A7K0DWU3</accession>
<keyword evidence="6 7" id="KW-0472">Membrane</keyword>
<reference evidence="8 9" key="1">
    <citation type="submission" date="2019-10" db="EMBL/GenBank/DDBJ databases">
        <title>Nocardia macrotermitis sp. nov. and Nocardia aurantia sp. nov., isolated from the gut of fungus growing-termite Macrotermes natalensis.</title>
        <authorList>
            <person name="Benndorf R."/>
            <person name="Schwitalla J."/>
            <person name="Martin K."/>
            <person name="De Beer W."/>
            <person name="Kaster A.-K."/>
            <person name="Vollmers J."/>
            <person name="Poulsen M."/>
            <person name="Beemelmanns C."/>
        </authorList>
    </citation>
    <scope>NUCLEOTIDE SEQUENCE [LARGE SCALE GENOMIC DNA]</scope>
    <source>
        <strain evidence="8 9">RB56</strain>
    </source>
</reference>
<dbReference type="GO" id="GO:0005886">
    <property type="term" value="C:plasma membrane"/>
    <property type="evidence" value="ECO:0007669"/>
    <property type="project" value="UniProtKB-SubCell"/>
</dbReference>
<evidence type="ECO:0000256" key="3">
    <source>
        <dbReference type="ARBA" id="ARBA00022475"/>
    </source>
</evidence>
<evidence type="ECO:0000256" key="1">
    <source>
        <dbReference type="ARBA" id="ARBA00004651"/>
    </source>
</evidence>
<feature type="transmembrane region" description="Helical" evidence="7">
    <location>
        <begin position="83"/>
        <end position="106"/>
    </location>
</feature>
<name>A0A7K0DWU3_9NOCA</name>
<protein>
    <recommendedName>
        <fullName evidence="10">DoxX family protein</fullName>
    </recommendedName>
</protein>
<comment type="similarity">
    <text evidence="2">Belongs to the DoxX family.</text>
</comment>